<name>A0A840Q9I4_9PSEU</name>
<protein>
    <submittedName>
        <fullName evidence="2">Uncharacterized protein</fullName>
    </submittedName>
</protein>
<gene>
    <name evidence="2" type="ORF">BJ970_006801</name>
</gene>
<feature type="region of interest" description="Disordered" evidence="1">
    <location>
        <begin position="36"/>
        <end position="104"/>
    </location>
</feature>
<evidence type="ECO:0000313" key="3">
    <source>
        <dbReference type="Proteomes" id="UP000584374"/>
    </source>
</evidence>
<keyword evidence="3" id="KW-1185">Reference proteome</keyword>
<reference evidence="2 3" key="1">
    <citation type="submission" date="2020-08" db="EMBL/GenBank/DDBJ databases">
        <title>Sequencing the genomes of 1000 actinobacteria strains.</title>
        <authorList>
            <person name="Klenk H.-P."/>
        </authorList>
    </citation>
    <scope>NUCLEOTIDE SEQUENCE [LARGE SCALE GENOMIC DNA]</scope>
    <source>
        <strain evidence="2 3">DSM 45584</strain>
    </source>
</reference>
<sequence length="104" mass="11886">MPEALRQSFDAEAGIQRHSARPRSRRVRVKYYVNTCPSGRRRQGGGEADLQPEGGLRQQRQTRVGRWPRSARSRRQTLIRTSPGELGWAGTKRITQGDTQKCLR</sequence>
<organism evidence="2 3">
    <name type="scientific">Saccharopolyspora phatthalungensis</name>
    <dbReference type="NCBI Taxonomy" id="664693"/>
    <lineage>
        <taxon>Bacteria</taxon>
        <taxon>Bacillati</taxon>
        <taxon>Actinomycetota</taxon>
        <taxon>Actinomycetes</taxon>
        <taxon>Pseudonocardiales</taxon>
        <taxon>Pseudonocardiaceae</taxon>
        <taxon>Saccharopolyspora</taxon>
    </lineage>
</organism>
<evidence type="ECO:0000313" key="2">
    <source>
        <dbReference type="EMBL" id="MBB5159202.1"/>
    </source>
</evidence>
<accession>A0A840Q9I4</accession>
<feature type="compositionally biased region" description="Polar residues" evidence="1">
    <location>
        <begin position="93"/>
        <end position="104"/>
    </location>
</feature>
<dbReference type="Proteomes" id="UP000584374">
    <property type="component" value="Unassembled WGS sequence"/>
</dbReference>
<dbReference type="EMBL" id="JACHIW010000002">
    <property type="protein sequence ID" value="MBB5159202.1"/>
    <property type="molecule type" value="Genomic_DNA"/>
</dbReference>
<dbReference type="AlphaFoldDB" id="A0A840Q9I4"/>
<proteinExistence type="predicted"/>
<comment type="caution">
    <text evidence="2">The sequence shown here is derived from an EMBL/GenBank/DDBJ whole genome shotgun (WGS) entry which is preliminary data.</text>
</comment>
<evidence type="ECO:0000256" key="1">
    <source>
        <dbReference type="SAM" id="MobiDB-lite"/>
    </source>
</evidence>
<feature type="region of interest" description="Disordered" evidence="1">
    <location>
        <begin position="1"/>
        <end position="22"/>
    </location>
</feature>